<feature type="transmembrane region" description="Helical" evidence="10">
    <location>
        <begin position="473"/>
        <end position="496"/>
    </location>
</feature>
<sequence>MPTWASEESYLPSQDSAEVFGEASEAAKHSSTASIYSGFDDPNLDDNDSVVDEEEDSPYPEVRCAVANADDPDMPVSTVRAWTIGLLWSIVIPGLNQFFVLRYPSIGITGLEAQLLSFLLGRLWARFVPAVRIYGISMNPGPFTIKEHVLITVMAVVTWNPAYGTIVITVQRVFYNQTVDFIYQWMIVISTQLIGFSMGGICQRFLVQPPSMIWPGSLVNCALFNTLHSQQYAGAGDRRGISRERFFAVAFAASLFWYFMPGYVFKALGYFSWVCWIVPGNIIINQLFGYESGLGMSIITFDWSQIAYIGSPLVSPWWATANVAVGFIVFFWILTPVLYYTNTWYSQYMPISSLTSYDNTAAPYNVTRIINADMTFNEDMYTNYSPLFLPAAFALSYALCFAAISSTVTHTILYYRKYIWQQAHRTLSEESDIHARLMNHYSRVPEWWYALILVPMLVMSAVAIEVYDTRLPIWAFLCAVGLAFVFTIPIGIILAISNQQIELNVFAELIAGYAVPGKPLATMLFKTWSFVTMSQALQFASDMKIGHYMKIPPRIMFWAQLIAAVVAATVQLGVQVWMFGHIPDICTLTQKDGFTCPSTQVFGTASIIWGAIGPSRQFSKGQIYYALAFFFLVGAICPLISYSISRKWPNSSLAYTNFPVLFNGASYIAPASALNYVPNILVGFIFNYVIRRHRFSWWAKYNYVLSAALNSGVAISGVLIYFGLQYPANGTIGANTIQTWWGNTVYLNTADGQGLPLIALAPNETFGISYGKLTHCYDS</sequence>
<keyword evidence="8 10" id="KW-0472">Membrane</keyword>
<feature type="compositionally biased region" description="Acidic residues" evidence="9">
    <location>
        <begin position="42"/>
        <end position="58"/>
    </location>
</feature>
<dbReference type="AlphaFoldDB" id="J4GN45"/>
<comment type="similarity">
    <text evidence="2">Belongs to the oligopeptide OPT transporter family.</text>
</comment>
<dbReference type="HOGENOM" id="CLU_004965_1_1_1"/>
<evidence type="ECO:0000256" key="5">
    <source>
        <dbReference type="ARBA" id="ARBA00022856"/>
    </source>
</evidence>
<evidence type="ECO:0000256" key="3">
    <source>
        <dbReference type="ARBA" id="ARBA00022448"/>
    </source>
</evidence>
<feature type="transmembrane region" description="Helical" evidence="10">
    <location>
        <begin position="664"/>
        <end position="689"/>
    </location>
</feature>
<feature type="transmembrane region" description="Helical" evidence="10">
    <location>
        <begin position="81"/>
        <end position="100"/>
    </location>
</feature>
<evidence type="ECO:0008006" key="13">
    <source>
        <dbReference type="Google" id="ProtNLM"/>
    </source>
</evidence>
<keyword evidence="3" id="KW-0813">Transport</keyword>
<evidence type="ECO:0000256" key="2">
    <source>
        <dbReference type="ARBA" id="ARBA00008807"/>
    </source>
</evidence>
<feature type="transmembrane region" description="Helical" evidence="10">
    <location>
        <begin position="270"/>
        <end position="288"/>
    </location>
</feature>
<proteinExistence type="inferred from homology"/>
<dbReference type="RefSeq" id="XP_012180033.1">
    <property type="nucleotide sequence ID" value="XM_012324643.1"/>
</dbReference>
<evidence type="ECO:0000313" key="11">
    <source>
        <dbReference type="EMBL" id="CCM00750.1"/>
    </source>
</evidence>
<dbReference type="InParanoid" id="J4GN45"/>
<dbReference type="GO" id="GO:0035673">
    <property type="term" value="F:oligopeptide transmembrane transporter activity"/>
    <property type="evidence" value="ECO:0007669"/>
    <property type="project" value="InterPro"/>
</dbReference>
<dbReference type="OrthoDB" id="9986677at2759"/>
<evidence type="ECO:0000256" key="9">
    <source>
        <dbReference type="SAM" id="MobiDB-lite"/>
    </source>
</evidence>
<dbReference type="Proteomes" id="UP000006352">
    <property type="component" value="Unassembled WGS sequence"/>
</dbReference>
<dbReference type="NCBIfam" id="TIGR00727">
    <property type="entry name" value="ISP4_OPT"/>
    <property type="match status" value="1"/>
</dbReference>
<dbReference type="FunCoup" id="J4GN45">
    <property type="interactions" value="69"/>
</dbReference>
<feature type="transmembrane region" description="Helical" evidence="10">
    <location>
        <begin position="555"/>
        <end position="574"/>
    </location>
</feature>
<keyword evidence="12" id="KW-1185">Reference proteome</keyword>
<feature type="transmembrane region" description="Helical" evidence="10">
    <location>
        <begin position="447"/>
        <end position="467"/>
    </location>
</feature>
<dbReference type="InterPro" id="IPR004813">
    <property type="entry name" value="OPT"/>
</dbReference>
<feature type="region of interest" description="Disordered" evidence="9">
    <location>
        <begin position="1"/>
        <end position="58"/>
    </location>
</feature>
<dbReference type="GeneID" id="24095661"/>
<keyword evidence="7 10" id="KW-1133">Transmembrane helix</keyword>
<feature type="transmembrane region" description="Helical" evidence="10">
    <location>
        <begin position="246"/>
        <end position="264"/>
    </location>
</feature>
<keyword evidence="5" id="KW-0571">Peptide transport</keyword>
<evidence type="ECO:0000256" key="10">
    <source>
        <dbReference type="SAM" id="Phobius"/>
    </source>
</evidence>
<evidence type="ECO:0000256" key="1">
    <source>
        <dbReference type="ARBA" id="ARBA00004141"/>
    </source>
</evidence>
<dbReference type="GO" id="GO:0015031">
    <property type="term" value="P:protein transport"/>
    <property type="evidence" value="ECO:0007669"/>
    <property type="project" value="UniProtKB-KW"/>
</dbReference>
<dbReference type="EMBL" id="HE797002">
    <property type="protein sequence ID" value="CCM00750.1"/>
    <property type="molecule type" value="Genomic_DNA"/>
</dbReference>
<dbReference type="PANTHER" id="PTHR22601">
    <property type="entry name" value="ISP4 LIKE PROTEIN"/>
    <property type="match status" value="1"/>
</dbReference>
<accession>J4GN45</accession>
<gene>
    <name evidence="11" type="ORF">FIBRA_02790</name>
</gene>
<feature type="transmembrane region" description="Helical" evidence="10">
    <location>
        <begin position="624"/>
        <end position="644"/>
    </location>
</feature>
<dbReference type="Pfam" id="PF03169">
    <property type="entry name" value="OPT"/>
    <property type="match status" value="1"/>
</dbReference>
<evidence type="ECO:0000256" key="4">
    <source>
        <dbReference type="ARBA" id="ARBA00022692"/>
    </source>
</evidence>
<name>J4GN45_9APHY</name>
<evidence type="ECO:0000313" key="12">
    <source>
        <dbReference type="Proteomes" id="UP000006352"/>
    </source>
</evidence>
<feature type="transmembrane region" description="Helical" evidence="10">
    <location>
        <begin position="149"/>
        <end position="170"/>
    </location>
</feature>
<feature type="transmembrane region" description="Helical" evidence="10">
    <location>
        <begin position="387"/>
        <end position="415"/>
    </location>
</feature>
<evidence type="ECO:0000256" key="8">
    <source>
        <dbReference type="ARBA" id="ARBA00023136"/>
    </source>
</evidence>
<dbReference type="NCBIfam" id="TIGR00728">
    <property type="entry name" value="OPT_sfam"/>
    <property type="match status" value="1"/>
</dbReference>
<evidence type="ECO:0000256" key="7">
    <source>
        <dbReference type="ARBA" id="ARBA00022989"/>
    </source>
</evidence>
<protein>
    <recommendedName>
        <fullName evidence="13">OPT family small oligopeptide transporter</fullName>
    </recommendedName>
</protein>
<feature type="transmembrane region" description="Helical" evidence="10">
    <location>
        <begin position="317"/>
        <end position="340"/>
    </location>
</feature>
<keyword evidence="4 10" id="KW-0812">Transmembrane</keyword>
<reference evidence="11 12" key="1">
    <citation type="journal article" date="2012" name="Appl. Environ. Microbiol.">
        <title>Short-read sequencing for genomic analysis of the brown rot fungus Fibroporia radiculosa.</title>
        <authorList>
            <person name="Tang J.D."/>
            <person name="Perkins A.D."/>
            <person name="Sonstegard T.S."/>
            <person name="Schroeder S.G."/>
            <person name="Burgess S.C."/>
            <person name="Diehl S.V."/>
        </authorList>
    </citation>
    <scope>NUCLEOTIDE SEQUENCE [LARGE SCALE GENOMIC DNA]</scope>
    <source>
        <strain evidence="11 12">TFFH 294</strain>
    </source>
</reference>
<evidence type="ECO:0000256" key="6">
    <source>
        <dbReference type="ARBA" id="ARBA00022927"/>
    </source>
</evidence>
<feature type="transmembrane region" description="Helical" evidence="10">
    <location>
        <begin position="182"/>
        <end position="202"/>
    </location>
</feature>
<dbReference type="GO" id="GO:0016020">
    <property type="term" value="C:membrane"/>
    <property type="evidence" value="ECO:0007669"/>
    <property type="project" value="UniProtKB-SubCell"/>
</dbReference>
<keyword evidence="6" id="KW-0653">Protein transport</keyword>
<dbReference type="InterPro" id="IPR004648">
    <property type="entry name" value="Oligpept_transpt"/>
</dbReference>
<comment type="subcellular location">
    <subcellularLocation>
        <location evidence="1">Membrane</location>
        <topology evidence="1">Multi-pass membrane protein</topology>
    </subcellularLocation>
</comment>
<organism evidence="11 12">
    <name type="scientific">Fibroporia radiculosa</name>
    <dbReference type="NCBI Taxonomy" id="599839"/>
    <lineage>
        <taxon>Eukaryota</taxon>
        <taxon>Fungi</taxon>
        <taxon>Dikarya</taxon>
        <taxon>Basidiomycota</taxon>
        <taxon>Agaricomycotina</taxon>
        <taxon>Agaricomycetes</taxon>
        <taxon>Polyporales</taxon>
        <taxon>Fibroporiaceae</taxon>
        <taxon>Fibroporia</taxon>
    </lineage>
</organism>
<feature type="transmembrane region" description="Helical" evidence="10">
    <location>
        <begin position="701"/>
        <end position="724"/>
    </location>
</feature>